<comment type="subcellular location">
    <subcellularLocation>
        <location evidence="2">Chromosome</location>
        <location evidence="2">Centromere</location>
    </subcellularLocation>
    <subcellularLocation>
        <location evidence="1">Nucleus</location>
    </subcellularLocation>
</comment>
<keyword evidence="4" id="KW-0158">Chromosome</keyword>
<protein>
    <submittedName>
        <fullName evidence="10">Uncharacterized protein</fullName>
    </submittedName>
</protein>
<evidence type="ECO:0000256" key="5">
    <source>
        <dbReference type="ARBA" id="ARBA00023054"/>
    </source>
</evidence>
<dbReference type="GO" id="GO:0005634">
    <property type="term" value="C:nucleus"/>
    <property type="evidence" value="ECO:0007669"/>
    <property type="project" value="UniProtKB-SubCell"/>
</dbReference>
<dbReference type="Proteomes" id="UP000001745">
    <property type="component" value="Unassembled WGS sequence"/>
</dbReference>
<dbReference type="PANTHER" id="PTHR14401">
    <property type="entry name" value="CENTROMERE PROTEIN K"/>
    <property type="match status" value="1"/>
</dbReference>
<dbReference type="GO" id="GO:0051382">
    <property type="term" value="P:kinetochore assembly"/>
    <property type="evidence" value="ECO:0007669"/>
    <property type="project" value="InterPro"/>
</dbReference>
<evidence type="ECO:0000313" key="11">
    <source>
        <dbReference type="Proteomes" id="UP000001745"/>
    </source>
</evidence>
<dbReference type="InParanoid" id="B8LYU4"/>
<keyword evidence="6" id="KW-0539">Nucleus</keyword>
<dbReference type="GO" id="GO:0000070">
    <property type="term" value="P:mitotic sister chromatid segregation"/>
    <property type="evidence" value="ECO:0007669"/>
    <property type="project" value="TreeGrafter"/>
</dbReference>
<keyword evidence="7" id="KW-0137">Centromere</keyword>
<feature type="coiled-coil region" evidence="8">
    <location>
        <begin position="42"/>
        <end position="76"/>
    </location>
</feature>
<evidence type="ECO:0000256" key="7">
    <source>
        <dbReference type="ARBA" id="ARBA00023328"/>
    </source>
</evidence>
<dbReference type="eggNOG" id="ENOG502RXW1">
    <property type="taxonomic scope" value="Eukaryota"/>
</dbReference>
<evidence type="ECO:0000256" key="4">
    <source>
        <dbReference type="ARBA" id="ARBA00022454"/>
    </source>
</evidence>
<organism evidence="10 11">
    <name type="scientific">Talaromyces stipitatus (strain ATCC 10500 / CBS 375.48 / QM 6759 / NRRL 1006)</name>
    <name type="common">Penicillium stipitatum</name>
    <dbReference type="NCBI Taxonomy" id="441959"/>
    <lineage>
        <taxon>Eukaryota</taxon>
        <taxon>Fungi</taxon>
        <taxon>Dikarya</taxon>
        <taxon>Ascomycota</taxon>
        <taxon>Pezizomycotina</taxon>
        <taxon>Eurotiomycetes</taxon>
        <taxon>Eurotiomycetidae</taxon>
        <taxon>Eurotiales</taxon>
        <taxon>Trichocomaceae</taxon>
        <taxon>Talaromyces</taxon>
        <taxon>Talaromyces sect. Talaromyces</taxon>
    </lineage>
</organism>
<dbReference type="OrthoDB" id="9445768at2759"/>
<reference evidence="11" key="1">
    <citation type="journal article" date="2015" name="Genome Announc.">
        <title>Genome sequence of the AIDS-associated pathogen Penicillium marneffei (ATCC18224) and its near taxonomic relative Talaromyces stipitatus (ATCC10500).</title>
        <authorList>
            <person name="Nierman W.C."/>
            <person name="Fedorova-Abrams N.D."/>
            <person name="Andrianopoulos A."/>
        </authorList>
    </citation>
    <scope>NUCLEOTIDE SEQUENCE [LARGE SCALE GENOMIC DNA]</scope>
    <source>
        <strain evidence="11">ATCC 10500 / CBS 375.48 / QM 6759 / NRRL 1006</strain>
    </source>
</reference>
<feature type="coiled-coil region" evidence="8">
    <location>
        <begin position="147"/>
        <end position="174"/>
    </location>
</feature>
<evidence type="ECO:0000313" key="10">
    <source>
        <dbReference type="EMBL" id="EED23452.1"/>
    </source>
</evidence>
<accession>B8LYU4</accession>
<evidence type="ECO:0000256" key="6">
    <source>
        <dbReference type="ARBA" id="ARBA00023242"/>
    </source>
</evidence>
<dbReference type="PANTHER" id="PTHR14401:SF6">
    <property type="entry name" value="CENTROMERE PROTEIN K"/>
    <property type="match status" value="1"/>
</dbReference>
<evidence type="ECO:0000256" key="2">
    <source>
        <dbReference type="ARBA" id="ARBA00004584"/>
    </source>
</evidence>
<sequence>MFTMGVDQKKVDKIRSFAERGRNLEKQYGENPLSLDAIQLYNRRLDDTIRSLQDHVKRQEDTLRQLRASKQELEISGHDAEPTERLAQVHRAKKAYDSLLKSEPDLPAPDSPLPCLIAIRETSRVIQENKASISNLRKSLPLNRQQLKDEQEDLEDARRIHDGLKNRVERIRREQSENSTKNPSELADEFVNSERKKIRALKTSSSKLRKELDQFIDDHLASRLAAEDLGGPVVGDTMEVPDSTLEAGYTAHGKPKKPKSSTTQNGNDDDDPRQQRIDSLLRRLRQGDDDPTSTAPRNKREAAAAAMHELINSLLEAETIYVELPRESAASRFLVRAKVAQLHPRDARRIRLIDFGRSFEE</sequence>
<evidence type="ECO:0000256" key="8">
    <source>
        <dbReference type="SAM" id="Coils"/>
    </source>
</evidence>
<name>B8LYU4_TALSN</name>
<keyword evidence="5 8" id="KW-0175">Coiled coil</keyword>
<dbReference type="OMA" id="IAQFHPK"/>
<dbReference type="GO" id="GO:0000775">
    <property type="term" value="C:chromosome, centromeric region"/>
    <property type="evidence" value="ECO:0007669"/>
    <property type="project" value="UniProtKB-SubCell"/>
</dbReference>
<dbReference type="VEuPathDB" id="FungiDB:TSTA_068760"/>
<dbReference type="PhylomeDB" id="B8LYU4"/>
<dbReference type="HOGENOM" id="CLU_048926_0_0_1"/>
<feature type="region of interest" description="Disordered" evidence="9">
    <location>
        <begin position="247"/>
        <end position="274"/>
    </location>
</feature>
<keyword evidence="11" id="KW-1185">Reference proteome</keyword>
<dbReference type="EMBL" id="EQ962652">
    <property type="protein sequence ID" value="EED23452.1"/>
    <property type="molecule type" value="Genomic_DNA"/>
</dbReference>
<dbReference type="InterPro" id="IPR020993">
    <property type="entry name" value="Centromere_CenpK"/>
</dbReference>
<evidence type="ECO:0000256" key="3">
    <source>
        <dbReference type="ARBA" id="ARBA00005795"/>
    </source>
</evidence>
<evidence type="ECO:0000256" key="9">
    <source>
        <dbReference type="SAM" id="MobiDB-lite"/>
    </source>
</evidence>
<dbReference type="RefSeq" id="XP_002340839.1">
    <property type="nucleotide sequence ID" value="XM_002340798.1"/>
</dbReference>
<dbReference type="GeneID" id="8101240"/>
<evidence type="ECO:0000256" key="1">
    <source>
        <dbReference type="ARBA" id="ARBA00004123"/>
    </source>
</evidence>
<proteinExistence type="inferred from homology"/>
<gene>
    <name evidence="10" type="ORF">TSTA_068760</name>
</gene>
<comment type="similarity">
    <text evidence="3">Belongs to the CENP-K/MCM22 family.</text>
</comment>
<dbReference type="AlphaFoldDB" id="B8LYU4"/>